<reference evidence="2" key="1">
    <citation type="journal article" date="2014" name="Front. Microbiol.">
        <title>High frequency of phylogenetically diverse reductive dehalogenase-homologous genes in deep subseafloor sedimentary metagenomes.</title>
        <authorList>
            <person name="Kawai M."/>
            <person name="Futagami T."/>
            <person name="Toyoda A."/>
            <person name="Takaki Y."/>
            <person name="Nishi S."/>
            <person name="Hori S."/>
            <person name="Arai W."/>
            <person name="Tsubouchi T."/>
            <person name="Morono Y."/>
            <person name="Uchiyama I."/>
            <person name="Ito T."/>
            <person name="Fujiyama A."/>
            <person name="Inagaki F."/>
            <person name="Takami H."/>
        </authorList>
    </citation>
    <scope>NUCLEOTIDE SEQUENCE</scope>
    <source>
        <strain evidence="2">Expedition CK06-06</strain>
    </source>
</reference>
<dbReference type="PANTHER" id="PTHR34504:SF4">
    <property type="entry name" value="ANTITOXIN HICB"/>
    <property type="match status" value="1"/>
</dbReference>
<evidence type="ECO:0000259" key="1">
    <source>
        <dbReference type="Pfam" id="PF15919"/>
    </source>
</evidence>
<dbReference type="Pfam" id="PF15919">
    <property type="entry name" value="HicB_lk_antitox"/>
    <property type="match status" value="1"/>
</dbReference>
<sequence>MKSYHYTVIFEPLREGGYNVIFPAIPEICTFGETIEEAKRMAEDALKCYLESVLKGKGMIPEDREPAIERIAVTV</sequence>
<organism evidence="2">
    <name type="scientific">marine sediment metagenome</name>
    <dbReference type="NCBI Taxonomy" id="412755"/>
    <lineage>
        <taxon>unclassified sequences</taxon>
        <taxon>metagenomes</taxon>
        <taxon>ecological metagenomes</taxon>
    </lineage>
</organism>
<dbReference type="Gene3D" id="3.30.160.250">
    <property type="match status" value="1"/>
</dbReference>
<feature type="domain" description="HicB-like antitoxin of toxin-antitoxin system" evidence="1">
    <location>
        <begin position="6"/>
        <end position="62"/>
    </location>
</feature>
<dbReference type="InterPro" id="IPR051404">
    <property type="entry name" value="TA_system_antitoxin"/>
</dbReference>
<dbReference type="InterPro" id="IPR031807">
    <property type="entry name" value="HicB-like"/>
</dbReference>
<gene>
    <name evidence="2" type="ORF">S03H2_58672</name>
</gene>
<dbReference type="AlphaFoldDB" id="X1K727"/>
<dbReference type="SUPFAM" id="SSF143100">
    <property type="entry name" value="TTHA1013/TTHA0281-like"/>
    <property type="match status" value="1"/>
</dbReference>
<accession>X1K727</accession>
<dbReference type="InterPro" id="IPR035069">
    <property type="entry name" value="TTHA1013/TTHA0281-like"/>
</dbReference>
<evidence type="ECO:0000313" key="2">
    <source>
        <dbReference type="EMBL" id="GAH89430.1"/>
    </source>
</evidence>
<protein>
    <recommendedName>
        <fullName evidence="1">HicB-like antitoxin of toxin-antitoxin system domain-containing protein</fullName>
    </recommendedName>
</protein>
<comment type="caution">
    <text evidence="2">The sequence shown here is derived from an EMBL/GenBank/DDBJ whole genome shotgun (WGS) entry which is preliminary data.</text>
</comment>
<dbReference type="EMBL" id="BARU01037688">
    <property type="protein sequence ID" value="GAH89430.1"/>
    <property type="molecule type" value="Genomic_DNA"/>
</dbReference>
<dbReference type="PANTHER" id="PTHR34504">
    <property type="entry name" value="ANTITOXIN HICB"/>
    <property type="match status" value="1"/>
</dbReference>
<name>X1K727_9ZZZZ</name>
<proteinExistence type="predicted"/>